<keyword evidence="4" id="KW-0378">Hydrolase</keyword>
<dbReference type="Gene3D" id="2.40.70.10">
    <property type="entry name" value="Acid Proteases"/>
    <property type="match status" value="2"/>
</dbReference>
<name>A0A0C3B217_SERVB</name>
<dbReference type="AlphaFoldDB" id="A0A0C3B217"/>
<evidence type="ECO:0000256" key="1">
    <source>
        <dbReference type="ARBA" id="ARBA00007447"/>
    </source>
</evidence>
<dbReference type="Proteomes" id="UP000054097">
    <property type="component" value="Unassembled WGS sequence"/>
</dbReference>
<keyword evidence="2 4" id="KW-0064">Aspartyl protease</keyword>
<feature type="chain" id="PRO_5002172477" description="Peptidase A1 domain-containing protein" evidence="6">
    <location>
        <begin position="18"/>
        <end position="577"/>
    </location>
</feature>
<feature type="region of interest" description="Disordered" evidence="5">
    <location>
        <begin position="26"/>
        <end position="47"/>
    </location>
</feature>
<dbReference type="InterPro" id="IPR034164">
    <property type="entry name" value="Pepsin-like_dom"/>
</dbReference>
<accession>A0A0C3B217</accession>
<dbReference type="PRINTS" id="PR00792">
    <property type="entry name" value="PEPSIN"/>
</dbReference>
<evidence type="ECO:0000256" key="5">
    <source>
        <dbReference type="SAM" id="MobiDB-lite"/>
    </source>
</evidence>
<proteinExistence type="inferred from homology"/>
<dbReference type="InterPro" id="IPR001461">
    <property type="entry name" value="Aspartic_peptidase_A1"/>
</dbReference>
<dbReference type="OrthoDB" id="771136at2759"/>
<dbReference type="SUPFAM" id="SSF50630">
    <property type="entry name" value="Acid proteases"/>
    <property type="match status" value="1"/>
</dbReference>
<evidence type="ECO:0000256" key="3">
    <source>
        <dbReference type="PIRSR" id="PIRSR601461-1"/>
    </source>
</evidence>
<dbReference type="InterPro" id="IPR021109">
    <property type="entry name" value="Peptidase_aspartic_dom_sf"/>
</dbReference>
<evidence type="ECO:0000256" key="6">
    <source>
        <dbReference type="SAM" id="SignalP"/>
    </source>
</evidence>
<feature type="signal peptide" evidence="6">
    <location>
        <begin position="1"/>
        <end position="17"/>
    </location>
</feature>
<evidence type="ECO:0000256" key="4">
    <source>
        <dbReference type="RuleBase" id="RU000454"/>
    </source>
</evidence>
<evidence type="ECO:0000259" key="7">
    <source>
        <dbReference type="PROSITE" id="PS51767"/>
    </source>
</evidence>
<dbReference type="PANTHER" id="PTHR47966:SF6">
    <property type="entry name" value="PEPTIDASE A1 DOMAIN-CONTAINING PROTEIN"/>
    <property type="match status" value="1"/>
</dbReference>
<keyword evidence="4" id="KW-0645">Protease</keyword>
<evidence type="ECO:0000313" key="9">
    <source>
        <dbReference type="Proteomes" id="UP000054097"/>
    </source>
</evidence>
<dbReference type="STRING" id="933852.A0A0C3B217"/>
<keyword evidence="6" id="KW-0732">Signal</keyword>
<dbReference type="GO" id="GO:0004190">
    <property type="term" value="F:aspartic-type endopeptidase activity"/>
    <property type="evidence" value="ECO:0007669"/>
    <property type="project" value="UniProtKB-KW"/>
</dbReference>
<dbReference type="HOGENOM" id="CLU_013253_1_2_1"/>
<comment type="similarity">
    <text evidence="1 4">Belongs to the peptidase A1 family.</text>
</comment>
<dbReference type="GO" id="GO:0006508">
    <property type="term" value="P:proteolysis"/>
    <property type="evidence" value="ECO:0007669"/>
    <property type="project" value="UniProtKB-KW"/>
</dbReference>
<dbReference type="PANTHER" id="PTHR47966">
    <property type="entry name" value="BETA-SITE APP-CLEAVING ENZYME, ISOFORM A-RELATED"/>
    <property type="match status" value="1"/>
</dbReference>
<dbReference type="PROSITE" id="PS00141">
    <property type="entry name" value="ASP_PROTEASE"/>
    <property type="match status" value="2"/>
</dbReference>
<keyword evidence="9" id="KW-1185">Reference proteome</keyword>
<feature type="active site" evidence="3">
    <location>
        <position position="318"/>
    </location>
</feature>
<dbReference type="Pfam" id="PF00026">
    <property type="entry name" value="Asp"/>
    <property type="match status" value="1"/>
</dbReference>
<dbReference type="InterPro" id="IPR033121">
    <property type="entry name" value="PEPTIDASE_A1"/>
</dbReference>
<reference evidence="8 9" key="1">
    <citation type="submission" date="2014-04" db="EMBL/GenBank/DDBJ databases">
        <authorList>
            <consortium name="DOE Joint Genome Institute"/>
            <person name="Kuo A."/>
            <person name="Zuccaro A."/>
            <person name="Kohler A."/>
            <person name="Nagy L.G."/>
            <person name="Floudas D."/>
            <person name="Copeland A."/>
            <person name="Barry K.W."/>
            <person name="Cichocki N."/>
            <person name="Veneault-Fourrey C."/>
            <person name="LaButti K."/>
            <person name="Lindquist E.A."/>
            <person name="Lipzen A."/>
            <person name="Lundell T."/>
            <person name="Morin E."/>
            <person name="Murat C."/>
            <person name="Sun H."/>
            <person name="Tunlid A."/>
            <person name="Henrissat B."/>
            <person name="Grigoriev I.V."/>
            <person name="Hibbett D.S."/>
            <person name="Martin F."/>
            <person name="Nordberg H.P."/>
            <person name="Cantor M.N."/>
            <person name="Hua S.X."/>
        </authorList>
    </citation>
    <scope>NUCLEOTIDE SEQUENCE [LARGE SCALE GENOMIC DNA]</scope>
    <source>
        <strain evidence="8 9">MAFF 305830</strain>
    </source>
</reference>
<dbReference type="EMBL" id="KN824308">
    <property type="protein sequence ID" value="KIM26229.1"/>
    <property type="molecule type" value="Genomic_DNA"/>
</dbReference>
<sequence>MHRYWLAAFLLIYSVSATTTAKREPVTIPLRRTPSSPQPNQKRAEAGPDIVRAVLQRDARRRVDLFGNPQEYYSNLERRQSWETLGISSYYGDALYYASVKIGTPPQTVDLLIDTGSTDLYVQSSTCRTCNLSLVQPYFDDSQSSFDASRSTSFTQLATQVQLSYADGSVVSGGVARDKITLGSFTVPNQTFILATSAQLSLGVAGIIGLGFPALARTNADPWWLNALDQFTEPEISIFLTQWRDSTGADLILPGGQMTLGGRNTSLFEEDKLVFTPIISERWWTIPIRSLLVAPPTGGTSTNTTLTLNGTYTSAVVDTGTTLIYGPSEIVRAFYAAFPGTVAVDTVAPGIGLDGFYALPCNTTARAVFKFTNTSEFIFPATNLMWLGLSSYMPGYCVASLVSTNTLDNFSKVAGSSKFIGPLEGPSLKDDNGDGIDDDTGGVVTPPTTVTNPSWLIGDAFLKSVYTVFRRGNGTAEDPASVGFAPIKGLNYAADGNVIIGVDTGVDGVVGGAGVIVAGGGDILTSSSTTFSMLSATASNTSSAPIEAQTLSRNGASSMRVSGWGWMFAAAALFISA</sequence>
<organism evidence="8 9">
    <name type="scientific">Serendipita vermifera MAFF 305830</name>
    <dbReference type="NCBI Taxonomy" id="933852"/>
    <lineage>
        <taxon>Eukaryota</taxon>
        <taxon>Fungi</taxon>
        <taxon>Dikarya</taxon>
        <taxon>Basidiomycota</taxon>
        <taxon>Agaricomycotina</taxon>
        <taxon>Agaricomycetes</taxon>
        <taxon>Sebacinales</taxon>
        <taxon>Serendipitaceae</taxon>
        <taxon>Serendipita</taxon>
    </lineage>
</organism>
<feature type="domain" description="Peptidase A1" evidence="7">
    <location>
        <begin position="96"/>
        <end position="485"/>
    </location>
</feature>
<gene>
    <name evidence="8" type="ORF">M408DRAFT_330767</name>
</gene>
<dbReference type="InterPro" id="IPR001969">
    <property type="entry name" value="Aspartic_peptidase_AS"/>
</dbReference>
<dbReference type="PROSITE" id="PS51767">
    <property type="entry name" value="PEPTIDASE_A1"/>
    <property type="match status" value="1"/>
</dbReference>
<reference evidence="9" key="2">
    <citation type="submission" date="2015-01" db="EMBL/GenBank/DDBJ databases">
        <title>Evolutionary Origins and Diversification of the Mycorrhizal Mutualists.</title>
        <authorList>
            <consortium name="DOE Joint Genome Institute"/>
            <consortium name="Mycorrhizal Genomics Consortium"/>
            <person name="Kohler A."/>
            <person name="Kuo A."/>
            <person name="Nagy L.G."/>
            <person name="Floudas D."/>
            <person name="Copeland A."/>
            <person name="Barry K.W."/>
            <person name="Cichocki N."/>
            <person name="Veneault-Fourrey C."/>
            <person name="LaButti K."/>
            <person name="Lindquist E.A."/>
            <person name="Lipzen A."/>
            <person name="Lundell T."/>
            <person name="Morin E."/>
            <person name="Murat C."/>
            <person name="Riley R."/>
            <person name="Ohm R."/>
            <person name="Sun H."/>
            <person name="Tunlid A."/>
            <person name="Henrissat B."/>
            <person name="Grigoriev I.V."/>
            <person name="Hibbett D.S."/>
            <person name="Martin F."/>
        </authorList>
    </citation>
    <scope>NUCLEOTIDE SEQUENCE [LARGE SCALE GENOMIC DNA]</scope>
    <source>
        <strain evidence="9">MAFF 305830</strain>
    </source>
</reference>
<feature type="active site" evidence="3">
    <location>
        <position position="114"/>
    </location>
</feature>
<evidence type="ECO:0000313" key="8">
    <source>
        <dbReference type="EMBL" id="KIM26229.1"/>
    </source>
</evidence>
<evidence type="ECO:0000256" key="2">
    <source>
        <dbReference type="ARBA" id="ARBA00022750"/>
    </source>
</evidence>
<protein>
    <recommendedName>
        <fullName evidence="7">Peptidase A1 domain-containing protein</fullName>
    </recommendedName>
</protein>
<dbReference type="CDD" id="cd05471">
    <property type="entry name" value="pepsin_like"/>
    <property type="match status" value="1"/>
</dbReference>